<organism evidence="8 9">
    <name type="scientific">Candidatus Acidulodesulfobacterium ferriphilum</name>
    <dbReference type="NCBI Taxonomy" id="2597223"/>
    <lineage>
        <taxon>Bacteria</taxon>
        <taxon>Deltaproteobacteria</taxon>
        <taxon>Candidatus Acidulodesulfobacterales</taxon>
        <taxon>Candidatus Acidulodesulfobacterium</taxon>
    </lineage>
</organism>
<evidence type="ECO:0000256" key="4">
    <source>
        <dbReference type="ARBA" id="ARBA00022723"/>
    </source>
</evidence>
<evidence type="ECO:0000256" key="5">
    <source>
        <dbReference type="ARBA" id="ARBA00023004"/>
    </source>
</evidence>
<dbReference type="InterPro" id="IPR017896">
    <property type="entry name" value="4Fe4S_Fe-S-bd"/>
</dbReference>
<dbReference type="Gene3D" id="3.40.50.12280">
    <property type="match status" value="1"/>
</dbReference>
<dbReference type="EMBL" id="SGBD01000001">
    <property type="protein sequence ID" value="RZD15467.1"/>
    <property type="molecule type" value="Genomic_DNA"/>
</dbReference>
<dbReference type="GO" id="GO:0046872">
    <property type="term" value="F:metal ion binding"/>
    <property type="evidence" value="ECO:0007669"/>
    <property type="project" value="UniProtKB-KW"/>
</dbReference>
<dbReference type="Pfam" id="PF01058">
    <property type="entry name" value="Oxidored_q6"/>
    <property type="match status" value="1"/>
</dbReference>
<dbReference type="Gene3D" id="3.30.70.3270">
    <property type="match status" value="1"/>
</dbReference>
<dbReference type="InterPro" id="IPR006137">
    <property type="entry name" value="NADH_UbQ_OxRdtase-like_20kDa"/>
</dbReference>
<sequence>MAFWTYSGLKFGIKSVKFPKENDFYDGFISSIKINGQKCLNQDKTAGLSGKSDGLQCRKCELVCPTKAVNLNNLADGENGKGGQALKAIDANRCIFCGLCIDACSDIAGAIYYSNDFDFDIAPSPCAGKIKAFKKSLFVKHIDTGSCGACESEINALNNPYYNMHRLGIFITPSPRFADVLLVTGTFTKKMSDIFFNVLDNIPKPRYVVLIGSCSLTGGVFERSEADEDGFNTGLLNSTETKEGTDLNPSPLLNENVIALPHCPPNPFEILNVLLLIKKGDFK</sequence>
<keyword evidence="3" id="KW-0004">4Fe-4S</keyword>
<keyword evidence="5" id="KW-0408">Iron</keyword>
<evidence type="ECO:0000259" key="7">
    <source>
        <dbReference type="PROSITE" id="PS51379"/>
    </source>
</evidence>
<reference evidence="8 9" key="1">
    <citation type="submission" date="2019-01" db="EMBL/GenBank/DDBJ databases">
        <title>Insights into ecological role of a new deltaproteobacterial order Candidatus Sinidesulfobacterales (Sva0485) by metagenomics and metatranscriptomics.</title>
        <authorList>
            <person name="Tan S."/>
            <person name="Liu J."/>
            <person name="Fang Y."/>
            <person name="Hedlund B.P."/>
            <person name="Lian Z.H."/>
            <person name="Huang L.Y."/>
            <person name="Li J.T."/>
            <person name="Huang L.N."/>
            <person name="Li W.J."/>
            <person name="Jiang H.C."/>
            <person name="Dong H.L."/>
            <person name="Shu W.S."/>
        </authorList>
    </citation>
    <scope>NUCLEOTIDE SEQUENCE [LARGE SCALE GENOMIC DNA]</scope>
    <source>
        <strain evidence="8">AP3</strain>
    </source>
</reference>
<dbReference type="PANTHER" id="PTHR42989">
    <property type="entry name" value="HYDROGENASE-4 COMPONENT I"/>
    <property type="match status" value="1"/>
</dbReference>
<name>A0A519BE02_9DELT</name>
<dbReference type="AlphaFoldDB" id="A0A519BE02"/>
<evidence type="ECO:0000256" key="3">
    <source>
        <dbReference type="ARBA" id="ARBA00022485"/>
    </source>
</evidence>
<evidence type="ECO:0000256" key="6">
    <source>
        <dbReference type="ARBA" id="ARBA00023014"/>
    </source>
</evidence>
<dbReference type="GO" id="GO:0051539">
    <property type="term" value="F:4 iron, 4 sulfur cluster binding"/>
    <property type="evidence" value="ECO:0007669"/>
    <property type="project" value="UniProtKB-KW"/>
</dbReference>
<evidence type="ECO:0000256" key="2">
    <source>
        <dbReference type="ARBA" id="ARBA00009173"/>
    </source>
</evidence>
<evidence type="ECO:0000313" key="9">
    <source>
        <dbReference type="Proteomes" id="UP000320813"/>
    </source>
</evidence>
<dbReference type="SUPFAM" id="SSF54862">
    <property type="entry name" value="4Fe-4S ferredoxins"/>
    <property type="match status" value="1"/>
</dbReference>
<comment type="similarity">
    <text evidence="2">Belongs to the complex I 20 kDa subunit family.</text>
</comment>
<comment type="cofactor">
    <cofactor evidence="1">
        <name>[4Fe-4S] cluster</name>
        <dbReference type="ChEBI" id="CHEBI:49883"/>
    </cofactor>
</comment>
<dbReference type="Proteomes" id="UP000320813">
    <property type="component" value="Unassembled WGS sequence"/>
</dbReference>
<evidence type="ECO:0000256" key="1">
    <source>
        <dbReference type="ARBA" id="ARBA00001966"/>
    </source>
</evidence>
<comment type="caution">
    <text evidence="8">The sequence shown here is derived from an EMBL/GenBank/DDBJ whole genome shotgun (WGS) entry which is preliminary data.</text>
</comment>
<evidence type="ECO:0000313" key="8">
    <source>
        <dbReference type="EMBL" id="RZD15467.1"/>
    </source>
</evidence>
<dbReference type="PROSITE" id="PS51379">
    <property type="entry name" value="4FE4S_FER_2"/>
    <property type="match status" value="1"/>
</dbReference>
<feature type="domain" description="4Fe-4S ferredoxin-type" evidence="7">
    <location>
        <begin position="85"/>
        <end position="116"/>
    </location>
</feature>
<dbReference type="InterPro" id="IPR052375">
    <property type="entry name" value="Complex_I_20kDa-like"/>
</dbReference>
<gene>
    <name evidence="8" type="ORF">EVJ47_04120</name>
</gene>
<dbReference type="SUPFAM" id="SSF56770">
    <property type="entry name" value="HydA/Nqo6-like"/>
    <property type="match status" value="1"/>
</dbReference>
<accession>A0A519BE02</accession>
<dbReference type="Pfam" id="PF12838">
    <property type="entry name" value="Fer4_7"/>
    <property type="match status" value="1"/>
</dbReference>
<proteinExistence type="inferred from homology"/>
<keyword evidence="4" id="KW-0479">Metal-binding</keyword>
<protein>
    <submittedName>
        <fullName evidence="8">4Fe-4S dicluster domain-containing protein</fullName>
    </submittedName>
</protein>
<keyword evidence="6" id="KW-0411">Iron-sulfur</keyword>
<dbReference type="PANTHER" id="PTHR42989:SF1">
    <property type="entry name" value="FORMATE HYDROGENLYASE SUBUNIT 7-RELATED"/>
    <property type="match status" value="1"/>
</dbReference>